<keyword evidence="7" id="KW-1185">Reference proteome</keyword>
<evidence type="ECO:0000256" key="4">
    <source>
        <dbReference type="SAM" id="Phobius"/>
    </source>
</evidence>
<dbReference type="SUPFAM" id="SSF51905">
    <property type="entry name" value="FAD/NAD(P)-binding domain"/>
    <property type="match status" value="1"/>
</dbReference>
<organism evidence="6 7">
    <name type="scientific">Lentinus brumalis</name>
    <dbReference type="NCBI Taxonomy" id="2498619"/>
    <lineage>
        <taxon>Eukaryota</taxon>
        <taxon>Fungi</taxon>
        <taxon>Dikarya</taxon>
        <taxon>Basidiomycota</taxon>
        <taxon>Agaricomycotina</taxon>
        <taxon>Agaricomycetes</taxon>
        <taxon>Polyporales</taxon>
        <taxon>Polyporaceae</taxon>
        <taxon>Lentinus</taxon>
    </lineage>
</organism>
<dbReference type="Gene3D" id="3.50.50.60">
    <property type="entry name" value="FAD/NAD(P)-binding domain"/>
    <property type="match status" value="1"/>
</dbReference>
<dbReference type="EMBL" id="KZ857434">
    <property type="protein sequence ID" value="RDX45713.1"/>
    <property type="molecule type" value="Genomic_DNA"/>
</dbReference>
<dbReference type="GO" id="GO:0071949">
    <property type="term" value="F:FAD binding"/>
    <property type="evidence" value="ECO:0007669"/>
    <property type="project" value="InterPro"/>
</dbReference>
<evidence type="ECO:0000259" key="5">
    <source>
        <dbReference type="Pfam" id="PF01494"/>
    </source>
</evidence>
<dbReference type="GO" id="GO:0044550">
    <property type="term" value="P:secondary metabolite biosynthetic process"/>
    <property type="evidence" value="ECO:0007669"/>
    <property type="project" value="TreeGrafter"/>
</dbReference>
<keyword evidence="3" id="KW-0560">Oxidoreductase</keyword>
<dbReference type="GO" id="GO:0016491">
    <property type="term" value="F:oxidoreductase activity"/>
    <property type="evidence" value="ECO:0007669"/>
    <property type="project" value="UniProtKB-KW"/>
</dbReference>
<reference evidence="6 7" key="1">
    <citation type="journal article" date="2018" name="Biotechnol. Biofuels">
        <title>Integrative visual omics of the white-rot fungus Polyporus brumalis exposes the biotechnological potential of its oxidative enzymes for delignifying raw plant biomass.</title>
        <authorList>
            <person name="Miyauchi S."/>
            <person name="Rancon A."/>
            <person name="Drula E."/>
            <person name="Hage H."/>
            <person name="Chaduli D."/>
            <person name="Favel A."/>
            <person name="Grisel S."/>
            <person name="Henrissat B."/>
            <person name="Herpoel-Gimbert I."/>
            <person name="Ruiz-Duenas F.J."/>
            <person name="Chevret D."/>
            <person name="Hainaut M."/>
            <person name="Lin J."/>
            <person name="Wang M."/>
            <person name="Pangilinan J."/>
            <person name="Lipzen A."/>
            <person name="Lesage-Meessen L."/>
            <person name="Navarro D."/>
            <person name="Riley R."/>
            <person name="Grigoriev I.V."/>
            <person name="Zhou S."/>
            <person name="Raouche S."/>
            <person name="Rosso M.N."/>
        </authorList>
    </citation>
    <scope>NUCLEOTIDE SEQUENCE [LARGE SCALE GENOMIC DNA]</scope>
    <source>
        <strain evidence="6 7">BRFM 1820</strain>
    </source>
</reference>
<dbReference type="PRINTS" id="PR00420">
    <property type="entry name" value="RNGMNOXGNASE"/>
</dbReference>
<dbReference type="Proteomes" id="UP000256964">
    <property type="component" value="Unassembled WGS sequence"/>
</dbReference>
<dbReference type="Pfam" id="PF01494">
    <property type="entry name" value="FAD_binding_3"/>
    <property type="match status" value="2"/>
</dbReference>
<feature type="domain" description="FAD-binding" evidence="5">
    <location>
        <begin position="12"/>
        <end position="182"/>
    </location>
</feature>
<dbReference type="InterPro" id="IPR002938">
    <property type="entry name" value="FAD-bd"/>
</dbReference>
<evidence type="ECO:0000256" key="1">
    <source>
        <dbReference type="ARBA" id="ARBA00022630"/>
    </source>
</evidence>
<protein>
    <submittedName>
        <fullName evidence="6">FAD/NAD(P)-binding domain-containing protein</fullName>
    </submittedName>
</protein>
<dbReference type="SUPFAM" id="SSF54373">
    <property type="entry name" value="FAD-linked reductases, C-terminal domain"/>
    <property type="match status" value="1"/>
</dbReference>
<dbReference type="PANTHER" id="PTHR46720:SF3">
    <property type="entry name" value="FAD-BINDING DOMAIN-CONTAINING PROTEIN-RELATED"/>
    <property type="match status" value="1"/>
</dbReference>
<keyword evidence="1" id="KW-0285">Flavoprotein</keyword>
<evidence type="ECO:0000256" key="3">
    <source>
        <dbReference type="ARBA" id="ARBA00023002"/>
    </source>
</evidence>
<accession>A0A371CZK9</accession>
<dbReference type="STRING" id="139420.A0A371CZK9"/>
<keyword evidence="4" id="KW-0812">Transmembrane</keyword>
<feature type="domain" description="FAD-binding" evidence="5">
    <location>
        <begin position="316"/>
        <end position="358"/>
    </location>
</feature>
<evidence type="ECO:0000256" key="2">
    <source>
        <dbReference type="ARBA" id="ARBA00022827"/>
    </source>
</evidence>
<evidence type="ECO:0000313" key="7">
    <source>
        <dbReference type="Proteomes" id="UP000256964"/>
    </source>
</evidence>
<dbReference type="InterPro" id="IPR051104">
    <property type="entry name" value="FAD_monoxygenase"/>
</dbReference>
<dbReference type="OrthoDB" id="417877at2759"/>
<name>A0A371CZK9_9APHY</name>
<gene>
    <name evidence="6" type="ORF">OH76DRAFT_928891</name>
</gene>
<evidence type="ECO:0000313" key="6">
    <source>
        <dbReference type="EMBL" id="RDX45713.1"/>
    </source>
</evidence>
<dbReference type="InterPro" id="IPR036188">
    <property type="entry name" value="FAD/NAD-bd_sf"/>
</dbReference>
<dbReference type="AlphaFoldDB" id="A0A371CZK9"/>
<sequence>MSSTTPVSTTKFRVAIVGAGLGGLLLALFLQKYSTDIEVDIYESAAKLAELGAGIGVWPRVMEVIKYLGLEDDLHKIAGTRDSTEMALYYRKADEPEEVDVRAIEPALLTFRRSDLQAVLVKHLHTADKIFYSKRLAAYVEPKAGSLDPIVLQFKDGTTATCDLLVGSDGIRSAVRRTMYSERANAAKDNGDSEQAAKLRSMIDPVWSGQVAYRGVVPVDKLEGSAFTDIDKPVIFIGKNKNVISYPISRGEAVNIAAFVRTPGGEGTTYEGPWVTECTGPEVAEKFEGWSSGIQDLLKAMDKPLDWAVHTVRELPTNVSGRVVLIGDAAHAMTPHQGSGAGQAIEDGFILASVLSHPSVKLSNVSKALKVHDELRRPFAHGVQLASQKNADLYHLYRLGWEHITAEQSSKGDYPREMLNAIGDELESAMAWALHGSILDDQEKALKLLEQL</sequence>
<proteinExistence type="predicted"/>
<feature type="transmembrane region" description="Helical" evidence="4">
    <location>
        <begin position="12"/>
        <end position="30"/>
    </location>
</feature>
<keyword evidence="4" id="KW-1133">Transmembrane helix</keyword>
<keyword evidence="4" id="KW-0472">Membrane</keyword>
<dbReference type="PANTHER" id="PTHR46720">
    <property type="entry name" value="HYDROXYLASE, PUTATIVE (AFU_ORTHOLOGUE AFUA_3G01460)-RELATED"/>
    <property type="match status" value="1"/>
</dbReference>
<keyword evidence="2" id="KW-0274">FAD</keyword>